<organism evidence="1 2">
    <name type="scientific">Dactylosporangium maewongense</name>
    <dbReference type="NCBI Taxonomy" id="634393"/>
    <lineage>
        <taxon>Bacteria</taxon>
        <taxon>Bacillati</taxon>
        <taxon>Actinomycetota</taxon>
        <taxon>Actinomycetes</taxon>
        <taxon>Micromonosporales</taxon>
        <taxon>Micromonosporaceae</taxon>
        <taxon>Dactylosporangium</taxon>
    </lineage>
</organism>
<proteinExistence type="predicted"/>
<name>A0ABN1ZKV1_9ACTN</name>
<comment type="caution">
    <text evidence="1">The sequence shown here is derived from an EMBL/GenBank/DDBJ whole genome shotgun (WGS) entry which is preliminary data.</text>
</comment>
<dbReference type="EMBL" id="BAAAQD010000001">
    <property type="protein sequence ID" value="GAA1500475.1"/>
    <property type="molecule type" value="Genomic_DNA"/>
</dbReference>
<dbReference type="Proteomes" id="UP001501470">
    <property type="component" value="Unassembled WGS sequence"/>
</dbReference>
<reference evidence="1 2" key="1">
    <citation type="journal article" date="2019" name="Int. J. Syst. Evol. Microbiol.">
        <title>The Global Catalogue of Microorganisms (GCM) 10K type strain sequencing project: providing services to taxonomists for standard genome sequencing and annotation.</title>
        <authorList>
            <consortium name="The Broad Institute Genomics Platform"/>
            <consortium name="The Broad Institute Genome Sequencing Center for Infectious Disease"/>
            <person name="Wu L."/>
            <person name="Ma J."/>
        </authorList>
    </citation>
    <scope>NUCLEOTIDE SEQUENCE [LARGE SCALE GENOMIC DNA]</scope>
    <source>
        <strain evidence="1 2">JCM 15933</strain>
    </source>
</reference>
<sequence length="112" mass="12423">MPRKDLTDLVRAVLRRSAPGDGFAVRIDWPGYGPVLVCHDFTQFSPTLERALRRAASTERYWSRGPFQPLAVTVVPIDHAAFLAHPRECPSTDCPTTAPLLGIEGKDLTKRP</sequence>
<evidence type="ECO:0000313" key="2">
    <source>
        <dbReference type="Proteomes" id="UP001501470"/>
    </source>
</evidence>
<evidence type="ECO:0000313" key="1">
    <source>
        <dbReference type="EMBL" id="GAA1500475.1"/>
    </source>
</evidence>
<keyword evidence="2" id="KW-1185">Reference proteome</keyword>
<dbReference type="RefSeq" id="WP_344499281.1">
    <property type="nucleotide sequence ID" value="NZ_BAAAQD010000001.1"/>
</dbReference>
<accession>A0ABN1ZKV1</accession>
<gene>
    <name evidence="1" type="ORF">GCM10009827_006440</name>
</gene>
<protein>
    <submittedName>
        <fullName evidence="1">Uncharacterized protein</fullName>
    </submittedName>
</protein>